<organism evidence="2 3">
    <name type="scientific">Synaphobranchus kaupii</name>
    <name type="common">Kaup's arrowtooth eel</name>
    <dbReference type="NCBI Taxonomy" id="118154"/>
    <lineage>
        <taxon>Eukaryota</taxon>
        <taxon>Metazoa</taxon>
        <taxon>Chordata</taxon>
        <taxon>Craniata</taxon>
        <taxon>Vertebrata</taxon>
        <taxon>Euteleostomi</taxon>
        <taxon>Actinopterygii</taxon>
        <taxon>Neopterygii</taxon>
        <taxon>Teleostei</taxon>
        <taxon>Anguilliformes</taxon>
        <taxon>Synaphobranchidae</taxon>
        <taxon>Synaphobranchus</taxon>
    </lineage>
</organism>
<feature type="region of interest" description="Disordered" evidence="1">
    <location>
        <begin position="1"/>
        <end position="36"/>
    </location>
</feature>
<dbReference type="EMBL" id="JAINUF010000008">
    <property type="protein sequence ID" value="KAJ8352533.1"/>
    <property type="molecule type" value="Genomic_DNA"/>
</dbReference>
<comment type="caution">
    <text evidence="2">The sequence shown here is derived from an EMBL/GenBank/DDBJ whole genome shotgun (WGS) entry which is preliminary data.</text>
</comment>
<name>A0A9Q1F7H3_SYNKA</name>
<dbReference type="AlphaFoldDB" id="A0A9Q1F7H3"/>
<dbReference type="Proteomes" id="UP001152622">
    <property type="component" value="Chromosome 8"/>
</dbReference>
<feature type="compositionally biased region" description="Polar residues" evidence="1">
    <location>
        <begin position="1"/>
        <end position="10"/>
    </location>
</feature>
<evidence type="ECO:0000256" key="1">
    <source>
        <dbReference type="SAM" id="MobiDB-lite"/>
    </source>
</evidence>
<sequence>MDQASRTTTLDRGPGTLFNKSRSLSPTSNEEHSQSNCRRALVWYREPGALAARSLSRLRSKAAIRLRETRRRTRIVK</sequence>
<proteinExistence type="predicted"/>
<accession>A0A9Q1F7H3</accession>
<evidence type="ECO:0000313" key="3">
    <source>
        <dbReference type="Proteomes" id="UP001152622"/>
    </source>
</evidence>
<evidence type="ECO:0000313" key="2">
    <source>
        <dbReference type="EMBL" id="KAJ8352533.1"/>
    </source>
</evidence>
<feature type="compositionally biased region" description="Polar residues" evidence="1">
    <location>
        <begin position="18"/>
        <end position="28"/>
    </location>
</feature>
<reference evidence="2" key="1">
    <citation type="journal article" date="2023" name="Science">
        <title>Genome structures resolve the early diversification of teleost fishes.</title>
        <authorList>
            <person name="Parey E."/>
            <person name="Louis A."/>
            <person name="Montfort J."/>
            <person name="Bouchez O."/>
            <person name="Roques C."/>
            <person name="Iampietro C."/>
            <person name="Lluch J."/>
            <person name="Castinel A."/>
            <person name="Donnadieu C."/>
            <person name="Desvignes T."/>
            <person name="Floi Bucao C."/>
            <person name="Jouanno E."/>
            <person name="Wen M."/>
            <person name="Mejri S."/>
            <person name="Dirks R."/>
            <person name="Jansen H."/>
            <person name="Henkel C."/>
            <person name="Chen W.J."/>
            <person name="Zahm M."/>
            <person name="Cabau C."/>
            <person name="Klopp C."/>
            <person name="Thompson A.W."/>
            <person name="Robinson-Rechavi M."/>
            <person name="Braasch I."/>
            <person name="Lecointre G."/>
            <person name="Bobe J."/>
            <person name="Postlethwait J.H."/>
            <person name="Berthelot C."/>
            <person name="Roest Crollius H."/>
            <person name="Guiguen Y."/>
        </authorList>
    </citation>
    <scope>NUCLEOTIDE SEQUENCE</scope>
    <source>
        <strain evidence="2">WJC10195</strain>
    </source>
</reference>
<keyword evidence="3" id="KW-1185">Reference proteome</keyword>
<gene>
    <name evidence="2" type="ORF">SKAU_G00240090</name>
</gene>
<protein>
    <submittedName>
        <fullName evidence="2">Uncharacterized protein</fullName>
    </submittedName>
</protein>